<keyword evidence="8" id="KW-1185">Reference proteome</keyword>
<dbReference type="PROSITE" id="PS00584">
    <property type="entry name" value="PFKB_KINASES_2"/>
    <property type="match status" value="1"/>
</dbReference>
<evidence type="ECO:0000256" key="3">
    <source>
        <dbReference type="ARBA" id="ARBA00022741"/>
    </source>
</evidence>
<dbReference type="PANTHER" id="PTHR43085">
    <property type="entry name" value="HEXOKINASE FAMILY MEMBER"/>
    <property type="match status" value="1"/>
</dbReference>
<dbReference type="PANTHER" id="PTHR43085:SF1">
    <property type="entry name" value="PSEUDOURIDINE KINASE-RELATED"/>
    <property type="match status" value="1"/>
</dbReference>
<protein>
    <submittedName>
        <fullName evidence="7">2-dehydro-3-deoxygluconokinase</fullName>
        <ecNumber evidence="7">2.7.1.45</ecNumber>
    </submittedName>
</protein>
<keyword evidence="3" id="KW-0547">Nucleotide-binding</keyword>
<dbReference type="CDD" id="cd01167">
    <property type="entry name" value="bac_FRK"/>
    <property type="match status" value="1"/>
</dbReference>
<dbReference type="Pfam" id="PF00294">
    <property type="entry name" value="PfkB"/>
    <property type="match status" value="1"/>
</dbReference>
<dbReference type="GO" id="GO:0008673">
    <property type="term" value="F:2-dehydro-3-deoxygluconokinase activity"/>
    <property type="evidence" value="ECO:0007669"/>
    <property type="project" value="UniProtKB-EC"/>
</dbReference>
<gene>
    <name evidence="7" type="primary">kdgK</name>
    <name evidence="7" type="ORF">TM5383_02272</name>
</gene>
<dbReference type="OrthoDB" id="9795789at2"/>
<sequence length="310" mass="32501">MILCAGEALIDMIPEPTIGGASGYVPHAGGAVYNTAIGLGRLGADTALLSGISRDGFGDLLLQGLADSNVSTGHVCRYDELTTLAMVQLRDGQATYRFYDENSAGQAVRLEHIAPLPDAVKALFIGGISLIDGPAAATYTDLAQREAPQRVIMMDPNIRPTLIQEPEVYRNRLAALLAVADIVKLSDEDLDWLAPDAKGLENQISAVLAQGPQLILLTLGSDGARAYHQNGAQAETSAPSVTVVDTVGAGDTFNAGALAHLQKQGALTRQDIADLTATDLHALLSYASRVAAVTVTRQGANPPWAHELTS</sequence>
<keyword evidence="2 7" id="KW-0808">Transferase</keyword>
<dbReference type="AlphaFoldDB" id="A0A0P1H4Q4"/>
<organism evidence="7 8">
    <name type="scientific">Thalassovita mediterranea</name>
    <dbReference type="NCBI Taxonomy" id="340021"/>
    <lineage>
        <taxon>Bacteria</taxon>
        <taxon>Pseudomonadati</taxon>
        <taxon>Pseudomonadota</taxon>
        <taxon>Alphaproteobacteria</taxon>
        <taxon>Rhodobacterales</taxon>
        <taxon>Roseobacteraceae</taxon>
        <taxon>Thalassovita</taxon>
    </lineage>
</organism>
<dbReference type="Gene3D" id="3.40.1190.20">
    <property type="match status" value="1"/>
</dbReference>
<dbReference type="GO" id="GO:0005524">
    <property type="term" value="F:ATP binding"/>
    <property type="evidence" value="ECO:0007669"/>
    <property type="project" value="UniProtKB-KW"/>
</dbReference>
<accession>A0A0P1H4Q4</accession>
<evidence type="ECO:0000256" key="4">
    <source>
        <dbReference type="ARBA" id="ARBA00022777"/>
    </source>
</evidence>
<comment type="similarity">
    <text evidence="1">Belongs to the carbohydrate kinase PfkB family.</text>
</comment>
<evidence type="ECO:0000256" key="5">
    <source>
        <dbReference type="ARBA" id="ARBA00022840"/>
    </source>
</evidence>
<dbReference type="InterPro" id="IPR050306">
    <property type="entry name" value="PfkB_Carbo_kinase"/>
</dbReference>
<feature type="domain" description="Carbohydrate kinase PfkB" evidence="6">
    <location>
        <begin position="2"/>
        <end position="303"/>
    </location>
</feature>
<dbReference type="InterPro" id="IPR002173">
    <property type="entry name" value="Carboh/pur_kinase_PfkB_CS"/>
</dbReference>
<evidence type="ECO:0000313" key="7">
    <source>
        <dbReference type="EMBL" id="CUH85046.1"/>
    </source>
</evidence>
<keyword evidence="4 7" id="KW-0418">Kinase</keyword>
<evidence type="ECO:0000256" key="2">
    <source>
        <dbReference type="ARBA" id="ARBA00022679"/>
    </source>
</evidence>
<dbReference type="InterPro" id="IPR011611">
    <property type="entry name" value="PfkB_dom"/>
</dbReference>
<name>A0A0P1H4Q4_9RHOB</name>
<proteinExistence type="inferred from homology"/>
<dbReference type="SUPFAM" id="SSF53613">
    <property type="entry name" value="Ribokinase-like"/>
    <property type="match status" value="1"/>
</dbReference>
<keyword evidence="5" id="KW-0067">ATP-binding</keyword>
<reference evidence="7 8" key="1">
    <citation type="submission" date="2015-09" db="EMBL/GenBank/DDBJ databases">
        <authorList>
            <consortium name="Swine Surveillance"/>
        </authorList>
    </citation>
    <scope>NUCLEOTIDE SEQUENCE [LARGE SCALE GENOMIC DNA]</scope>
    <source>
        <strain evidence="7 8">CECT 8383</strain>
    </source>
</reference>
<dbReference type="Proteomes" id="UP000051681">
    <property type="component" value="Unassembled WGS sequence"/>
</dbReference>
<dbReference type="STRING" id="340021.TM5383_02272"/>
<dbReference type="EMBL" id="CYSF01000012">
    <property type="protein sequence ID" value="CUH85046.1"/>
    <property type="molecule type" value="Genomic_DNA"/>
</dbReference>
<dbReference type="RefSeq" id="WP_058319133.1">
    <property type="nucleotide sequence ID" value="NZ_FTNX01000014.1"/>
</dbReference>
<dbReference type="InterPro" id="IPR029056">
    <property type="entry name" value="Ribokinase-like"/>
</dbReference>
<evidence type="ECO:0000313" key="8">
    <source>
        <dbReference type="Proteomes" id="UP000051681"/>
    </source>
</evidence>
<evidence type="ECO:0000259" key="6">
    <source>
        <dbReference type="Pfam" id="PF00294"/>
    </source>
</evidence>
<evidence type="ECO:0000256" key="1">
    <source>
        <dbReference type="ARBA" id="ARBA00010688"/>
    </source>
</evidence>
<dbReference type="EC" id="2.7.1.45" evidence="7"/>